<comment type="caution">
    <text evidence="1">The sequence shown here is derived from an EMBL/GenBank/DDBJ whole genome shotgun (WGS) entry which is preliminary data.</text>
</comment>
<evidence type="ECO:0000313" key="2">
    <source>
        <dbReference type="Proteomes" id="UP000772434"/>
    </source>
</evidence>
<organism evidence="1 2">
    <name type="scientific">Rhodocollybia butyracea</name>
    <dbReference type="NCBI Taxonomy" id="206335"/>
    <lineage>
        <taxon>Eukaryota</taxon>
        <taxon>Fungi</taxon>
        <taxon>Dikarya</taxon>
        <taxon>Basidiomycota</taxon>
        <taxon>Agaricomycotina</taxon>
        <taxon>Agaricomycetes</taxon>
        <taxon>Agaricomycetidae</taxon>
        <taxon>Agaricales</taxon>
        <taxon>Marasmiineae</taxon>
        <taxon>Omphalotaceae</taxon>
        <taxon>Rhodocollybia</taxon>
    </lineage>
</organism>
<keyword evidence="2" id="KW-1185">Reference proteome</keyword>
<proteinExistence type="predicted"/>
<gene>
    <name evidence="1" type="ORF">BDP27DRAFT_1369848</name>
</gene>
<name>A0A9P5TZW4_9AGAR</name>
<dbReference type="EMBL" id="JADNRY010000209">
    <property type="protein sequence ID" value="KAF9061246.1"/>
    <property type="molecule type" value="Genomic_DNA"/>
</dbReference>
<evidence type="ECO:0000313" key="1">
    <source>
        <dbReference type="EMBL" id="KAF9061246.1"/>
    </source>
</evidence>
<accession>A0A9P5TZW4</accession>
<dbReference type="AlphaFoldDB" id="A0A9P5TZW4"/>
<sequence>MSMTVLKYTILPCLTLHGLEQTIKAVDRMLQGHDIGLGIIPSNVDNDAVVTFALHLVNRDSDSWIVASIHCSVIKHSRRCIDYKERLCRIKDSDIAMIYTCSPLPHPSQVASNFIQSTYSDAYIAILISKHHNKLKLNVECSVNRAKLKEQKRMLTPLAVGIFSRPGWEKRLAQQKSYISLNESFQDSWHESA</sequence>
<protein>
    <submittedName>
        <fullName evidence="1">Uncharacterized protein</fullName>
    </submittedName>
</protein>
<reference evidence="1" key="1">
    <citation type="submission" date="2020-11" db="EMBL/GenBank/DDBJ databases">
        <authorList>
            <consortium name="DOE Joint Genome Institute"/>
            <person name="Ahrendt S."/>
            <person name="Riley R."/>
            <person name="Andreopoulos W."/>
            <person name="Labutti K."/>
            <person name="Pangilinan J."/>
            <person name="Ruiz-Duenas F.J."/>
            <person name="Barrasa J.M."/>
            <person name="Sanchez-Garcia M."/>
            <person name="Camarero S."/>
            <person name="Miyauchi S."/>
            <person name="Serrano A."/>
            <person name="Linde D."/>
            <person name="Babiker R."/>
            <person name="Drula E."/>
            <person name="Ayuso-Fernandez I."/>
            <person name="Pacheco R."/>
            <person name="Padilla G."/>
            <person name="Ferreira P."/>
            <person name="Barriuso J."/>
            <person name="Kellner H."/>
            <person name="Castanera R."/>
            <person name="Alfaro M."/>
            <person name="Ramirez L."/>
            <person name="Pisabarro A.G."/>
            <person name="Kuo A."/>
            <person name="Tritt A."/>
            <person name="Lipzen A."/>
            <person name="He G."/>
            <person name="Yan M."/>
            <person name="Ng V."/>
            <person name="Cullen D."/>
            <person name="Martin F."/>
            <person name="Rosso M.-N."/>
            <person name="Henrissat B."/>
            <person name="Hibbett D."/>
            <person name="Martinez A.T."/>
            <person name="Grigoriev I.V."/>
        </authorList>
    </citation>
    <scope>NUCLEOTIDE SEQUENCE</scope>
    <source>
        <strain evidence="1">AH 40177</strain>
    </source>
</reference>
<dbReference type="Proteomes" id="UP000772434">
    <property type="component" value="Unassembled WGS sequence"/>
</dbReference>